<keyword evidence="2" id="KW-1185">Reference proteome</keyword>
<name>A0ACB8Q6Q8_9AGAM</name>
<reference evidence="1" key="1">
    <citation type="submission" date="2021-02" db="EMBL/GenBank/DDBJ databases">
        <authorList>
            <consortium name="DOE Joint Genome Institute"/>
            <person name="Ahrendt S."/>
            <person name="Looney B.P."/>
            <person name="Miyauchi S."/>
            <person name="Morin E."/>
            <person name="Drula E."/>
            <person name="Courty P.E."/>
            <person name="Chicoki N."/>
            <person name="Fauchery L."/>
            <person name="Kohler A."/>
            <person name="Kuo A."/>
            <person name="Labutti K."/>
            <person name="Pangilinan J."/>
            <person name="Lipzen A."/>
            <person name="Riley R."/>
            <person name="Andreopoulos W."/>
            <person name="He G."/>
            <person name="Johnson J."/>
            <person name="Barry K.W."/>
            <person name="Grigoriev I.V."/>
            <person name="Nagy L."/>
            <person name="Hibbett D."/>
            <person name="Henrissat B."/>
            <person name="Matheny P.B."/>
            <person name="Labbe J."/>
            <person name="Martin F."/>
        </authorList>
    </citation>
    <scope>NUCLEOTIDE SEQUENCE</scope>
    <source>
        <strain evidence="1">EC-137</strain>
    </source>
</reference>
<proteinExistence type="predicted"/>
<evidence type="ECO:0000313" key="1">
    <source>
        <dbReference type="EMBL" id="KAI0027504.1"/>
    </source>
</evidence>
<organism evidence="1 2">
    <name type="scientific">Vararia minispora EC-137</name>
    <dbReference type="NCBI Taxonomy" id="1314806"/>
    <lineage>
        <taxon>Eukaryota</taxon>
        <taxon>Fungi</taxon>
        <taxon>Dikarya</taxon>
        <taxon>Basidiomycota</taxon>
        <taxon>Agaricomycotina</taxon>
        <taxon>Agaricomycetes</taxon>
        <taxon>Russulales</taxon>
        <taxon>Lachnocladiaceae</taxon>
        <taxon>Vararia</taxon>
    </lineage>
</organism>
<gene>
    <name evidence="1" type="ORF">K488DRAFT_74484</name>
</gene>
<accession>A0ACB8Q6Q8</accession>
<reference evidence="1" key="2">
    <citation type="journal article" date="2022" name="New Phytol.">
        <title>Evolutionary transition to the ectomycorrhizal habit in the genomes of a hyperdiverse lineage of mushroom-forming fungi.</title>
        <authorList>
            <person name="Looney B."/>
            <person name="Miyauchi S."/>
            <person name="Morin E."/>
            <person name="Drula E."/>
            <person name="Courty P.E."/>
            <person name="Kohler A."/>
            <person name="Kuo A."/>
            <person name="LaButti K."/>
            <person name="Pangilinan J."/>
            <person name="Lipzen A."/>
            <person name="Riley R."/>
            <person name="Andreopoulos W."/>
            <person name="He G."/>
            <person name="Johnson J."/>
            <person name="Nolan M."/>
            <person name="Tritt A."/>
            <person name="Barry K.W."/>
            <person name="Grigoriev I.V."/>
            <person name="Nagy L.G."/>
            <person name="Hibbett D."/>
            <person name="Henrissat B."/>
            <person name="Matheny P.B."/>
            <person name="Labbe J."/>
            <person name="Martin F.M."/>
        </authorList>
    </citation>
    <scope>NUCLEOTIDE SEQUENCE</scope>
    <source>
        <strain evidence="1">EC-137</strain>
    </source>
</reference>
<sequence>MSVFSLLSTNWSVKARFLDPLARQTNSELAGSAQGAQQADPALVGPSTDRSAYQKRKRRDDEVATPTMPLVHPPSHGQAIEPSCESPDDPPVRKRAKASLPVAPPPPPISRKQAAPKSYRYVPIPNYRPTGQPPIVPWSDFLFNFSYMHPPGPALDPRYLQRVQELGFLGATGHPSGPYSNPSPPSGSTTALYVPESESESESQSQPLLLPALYFPQPQYAVDPSLTQAPSSHSYPQDPSVFTSAHESGRGEFLSPISDPSVFTSPPAPYIEAPSQLPFEATPSTPPTVPDLHTLPACSSAESHQRMNDDSTLHEAHAHAQSPTFEADDMVLDERSPCQANPEPNPNPLKEPPSTLRLTAVPVGPSPDTEPALPPAPHTLPIPAPNTPNDEEAVSSQYSAEQLFGDIVDEQDEDTRRGSPAEAPTARGEGSSATHPFSAPGQMDCGEQGSVESSGRAAPIPSSTPSVADLVAVVHGLNHRMQCMESTVHNAIRLISGQAGSGLSQEAPGDGAPSQGAGTSGPHPTGLVALVQGLDSRMGRMENTVLNAVRLMAGKQDQGLRLRRESLSMANMNGEGRAASGEDAVCSDRQDDDDGYDAETDKASDSRGSVSGGVKRRRKKHGFAIPKGPRKYKPKAILDLHETIRDACLSMLNRAKVTDDFPHPAPTAEEIHVFETTGQGGPSLEHIMFDPSTTDKSGWNKAFVEVCANWLVAHEWVQEDVDLTLYKKHFATHLKTLRNHYRALHPDIDSEETRAHLANLRELQKVSSRRRARKENLSSWREDTCEFYDELEALLKILRRISVDAHSDDESDHESSSRRYVISVLCWRSAEARDVLRTLDLLHLSTHFRSDGTPTRGNWPRFRQPRAGAPVRTGEAAVGLPRNWYSDEFLASLTERKQEELDIQPVFHFKFSDKLRQIAADHLPFLTKPGLTRRPPGRKVSIQDLDDWLARVGDEAQARSLPAWVVSYGFPVYVSQHANTPSRMLAIRADGLHMVTWIYWIFSWQGLVLVPTWCEIVLSGPHRNQDLAVKEPTLYSSTVRLNVLLGATKPHDQVMEEEVRNACHDAKILKFSEAVWRSEGIAQAQAQALLHNPRILLFDEATSALDSNSEKIALYQAAKGRTTFATAHRLLTTQNADYIYFIKEGVVTEKGTHDGERIALRGGYYEYVQLQALRKAYDAFAFDRPPTVDPWDPMKELEREDVRWASSLPRPPSELTGPTWKPASRGQATLPVSVLPNVAFEQRVSVSEQSGGHCHARRLAFVEGVYEKTREQGIESERGMTEYYYLCAKLWALDACAKEKEVNVIAQSPTQGTAFAPGVPHRFLPTTTGTHNGHLYMWSLISGSLICDIDAGGPVTALEWPAQHSTFVYAGFGDGLLARIDIETHTLRVARVIAYDTGSVEHIAIASTDNSLLSTAANVASGPAIVTLWRAESNAHNWCSIMSLPSPPPSFAVDPQHDAVVVTGLHWIEDPIVSNITNAVRGGLLLSSYLSHTVICWNIATHTIAWRVARHGCGACTLSPDRKYLAVQTMQPAMLGIYSTLARDPVVLDIKLERCPKATPLPVLFIHQGRALLTGSRLGKVRIWDTKLGDCWSTLRHQDAGQWVSNGPEVRSLAAYSNGKSGRDVIVTGTAEGRASVVSVFIAAPENNFTSNSNNAYAILLLYTVTQDIQYHCNILGSGAPYVKNGPDCTGKYGLARRTSLIAIHLYG</sequence>
<dbReference type="EMBL" id="MU273891">
    <property type="protein sequence ID" value="KAI0027504.1"/>
    <property type="molecule type" value="Genomic_DNA"/>
</dbReference>
<evidence type="ECO:0000313" key="2">
    <source>
        <dbReference type="Proteomes" id="UP000814128"/>
    </source>
</evidence>
<dbReference type="Proteomes" id="UP000814128">
    <property type="component" value="Unassembled WGS sequence"/>
</dbReference>
<protein>
    <submittedName>
        <fullName evidence="1">Uncharacterized protein</fullName>
    </submittedName>
</protein>
<comment type="caution">
    <text evidence="1">The sequence shown here is derived from an EMBL/GenBank/DDBJ whole genome shotgun (WGS) entry which is preliminary data.</text>
</comment>